<organism evidence="1 2">
    <name type="scientific">Paracoccus aurantiacus</name>
    <dbReference type="NCBI Taxonomy" id="2599412"/>
    <lineage>
        <taxon>Bacteria</taxon>
        <taxon>Pseudomonadati</taxon>
        <taxon>Pseudomonadota</taxon>
        <taxon>Alphaproteobacteria</taxon>
        <taxon>Rhodobacterales</taxon>
        <taxon>Paracoccaceae</taxon>
        <taxon>Paracoccus</taxon>
    </lineage>
</organism>
<evidence type="ECO:0000313" key="2">
    <source>
        <dbReference type="Proteomes" id="UP000321562"/>
    </source>
</evidence>
<comment type="caution">
    <text evidence="1">The sequence shown here is derived from an EMBL/GenBank/DDBJ whole genome shotgun (WGS) entry which is preliminary data.</text>
</comment>
<dbReference type="EMBL" id="VOPL01000009">
    <property type="protein sequence ID" value="TXB65711.1"/>
    <property type="molecule type" value="Genomic_DNA"/>
</dbReference>
<reference evidence="1 2" key="1">
    <citation type="submission" date="2019-08" db="EMBL/GenBank/DDBJ databases">
        <authorList>
            <person name="Ye J."/>
        </authorList>
    </citation>
    <scope>NUCLEOTIDE SEQUENCE [LARGE SCALE GENOMIC DNA]</scope>
    <source>
        <strain evidence="1 2">TK008</strain>
    </source>
</reference>
<name>A0A5C6RTS5_9RHOB</name>
<protein>
    <submittedName>
        <fullName evidence="1">Acyl-CoA transferase</fullName>
    </submittedName>
</protein>
<dbReference type="AlphaFoldDB" id="A0A5C6RTS5"/>
<sequence>MTTRREEVLKALHARLLLIPGGVTILRNAVLPERIPEAGLVILRDGTPGSPDTTLSPLRYHWQHRVEIEVFLRAGDLDDRFDALTAAIGRVLITHRSLGGICDWIEADAPEPADLPIDGAGTIRAAVLIVTLHYTTTDPLI</sequence>
<evidence type="ECO:0000313" key="1">
    <source>
        <dbReference type="EMBL" id="TXB65711.1"/>
    </source>
</evidence>
<accession>A0A5C6RTS5</accession>
<gene>
    <name evidence="1" type="ORF">FQV27_16825</name>
</gene>
<dbReference type="OrthoDB" id="7205837at2"/>
<keyword evidence="2" id="KW-1185">Reference proteome</keyword>
<dbReference type="Proteomes" id="UP000321562">
    <property type="component" value="Unassembled WGS sequence"/>
</dbReference>
<proteinExistence type="predicted"/>
<keyword evidence="1" id="KW-0808">Transferase</keyword>
<dbReference type="RefSeq" id="WP_147100814.1">
    <property type="nucleotide sequence ID" value="NZ_JBHUFH010000037.1"/>
</dbReference>
<dbReference type="GO" id="GO:0016740">
    <property type="term" value="F:transferase activity"/>
    <property type="evidence" value="ECO:0007669"/>
    <property type="project" value="UniProtKB-KW"/>
</dbReference>